<evidence type="ECO:0000256" key="2">
    <source>
        <dbReference type="ARBA" id="ARBA00022525"/>
    </source>
</evidence>
<reference evidence="4 5" key="1">
    <citation type="journal article" date="2012" name="Appl. Soil Ecol.">
        <title>Isolation and characterization of new plant growth-promoting bacterial endophytes.</title>
        <authorList>
            <person name="Rashid S."/>
            <person name="Charles T.C."/>
            <person name="Glick B.R."/>
        </authorList>
    </citation>
    <scope>NUCLEOTIDE SEQUENCE [LARGE SCALE GENOMIC DNA]</scope>
    <source>
        <strain evidence="4 5">YsS1</strain>
    </source>
</reference>
<dbReference type="PANTHER" id="PTHR38340">
    <property type="entry name" value="S-LAYER PROTEIN"/>
    <property type="match status" value="1"/>
</dbReference>
<dbReference type="Proteomes" id="UP001227386">
    <property type="component" value="Chromosome"/>
</dbReference>
<dbReference type="PRINTS" id="PR00313">
    <property type="entry name" value="CABNDNGRPT"/>
</dbReference>
<dbReference type="Gene3D" id="2.150.10.10">
    <property type="entry name" value="Serralysin-like metalloprotease, C-terminal"/>
    <property type="match status" value="18"/>
</dbReference>
<comment type="subcellular location">
    <subcellularLocation>
        <location evidence="1">Secreted</location>
    </subcellularLocation>
</comment>
<dbReference type="InterPro" id="IPR011049">
    <property type="entry name" value="Serralysin-like_metalloprot_C"/>
</dbReference>
<evidence type="ECO:0000313" key="4">
    <source>
        <dbReference type="EMBL" id="WGO92164.1"/>
    </source>
</evidence>
<evidence type="ECO:0000256" key="3">
    <source>
        <dbReference type="ARBA" id="ARBA00022837"/>
    </source>
</evidence>
<evidence type="ECO:0000256" key="1">
    <source>
        <dbReference type="ARBA" id="ARBA00004613"/>
    </source>
</evidence>
<evidence type="ECO:0000313" key="5">
    <source>
        <dbReference type="Proteomes" id="UP001227386"/>
    </source>
</evidence>
<evidence type="ECO:0008006" key="6">
    <source>
        <dbReference type="Google" id="ProtNLM"/>
    </source>
</evidence>
<organism evidence="4 5">
    <name type="scientific">Pseudomonas viciae</name>
    <dbReference type="NCBI Taxonomy" id="2505979"/>
    <lineage>
        <taxon>Bacteria</taxon>
        <taxon>Pseudomonadati</taxon>
        <taxon>Pseudomonadota</taxon>
        <taxon>Gammaproteobacteria</taxon>
        <taxon>Pseudomonadales</taxon>
        <taxon>Pseudomonadaceae</taxon>
        <taxon>Pseudomonas</taxon>
    </lineage>
</organism>
<keyword evidence="5" id="KW-1185">Reference proteome</keyword>
<dbReference type="RefSeq" id="WP_280944343.1">
    <property type="nucleotide sequence ID" value="NZ_CP123771.1"/>
</dbReference>
<dbReference type="Pfam" id="PF00353">
    <property type="entry name" value="HemolysinCabind"/>
    <property type="match status" value="19"/>
</dbReference>
<dbReference type="PANTHER" id="PTHR38340:SF1">
    <property type="entry name" value="S-LAYER PROTEIN"/>
    <property type="match status" value="1"/>
</dbReference>
<keyword evidence="3" id="KW-0106">Calcium</keyword>
<sequence>MTAIETVVGSSFNDRLTAQSTGHTLRGGAGDDVYVVGGTSVNVIEVAGEGNDEIQTNLLNLTMAANVERLTYTGTGNFVGYGNASDNIITGGVGNDFLLGGAGADQFIGGAGNDTVSYTDSNVAVNINAKTGVNSGIAAGDTYVGIETIQGSQNHDSFTASEAADQFDGTGGIDTIDYSTSASAVTVSLIAGAVGVGGDAQGDKLSNFETVVGSSFNDRLTAQSTGHTLRGGAGDDVYVVGGTSVNVIEVAGEGNDEIQTNLLNLTMAANVERLTYTGTGNFVGYGNASDNIITGGVGNDFLLGGAGADQFIGGAGNDTVSYTDSNVAVNINAKTGVNSGIAAGDTYVGIETIQGSQNHDSFTASEAADQFDGTGGIDTIDYSTSASAVTVSLIAGAVGVGGDAQGDKLSNFETVVGSSFNDRLTAQSTGHTLRGGAGDDVYVVGGTSVNVIEVAGEGDDEIQTNLLNLTMAANVERLTYTGTGNFVGYGNASDNIITGGVGNDFLLGGAGADQFIGGAGNDTVSYTDSNVAVNINAKTGVNSGIAAGDTYVGIETIQGSQNHDSFTASEAADQFDGTGGIDTIDYSTSASAVTVSLIAGAVGVGGDAQGDKLSNFETVVGSSFNDRLTAQSTGHTLRGGAGDDVYVIGGTSVNVIEVAGEGDDEIQTNLLNLTMAANVERLTYTGTGNFVGYGNASDNIITGGVGNDFLLGGAGADQFIGGAGNDTVSYTDSNVAVNINAKTGVNSGIAAGDTYVGIETIQGSQNHDSFTASEAADQFDGTGGIDTIDYSTSASAVTVSLIAGAVGVGGDAQGDKLSNFETVVGSSFNDRLTAQSTGHTLRGGAGDDVYVIGGTSVNVIEVAGEGDDEIQTNLLNLTMAANVERLTYTGTGNFVGYGNASDNIITGGVGNDFLLGGAGADQFIGGAGNDTVSYTDSNVAVNINAKTGVNSGIAAGDTYVGIETIQGSQNHDSFTASEAADQFDGTGGIDTIDYSTSASAVTVSLIAGAVGVGGDAQGDKLSNFETVVGSSFNDRLTAQSTGHALRGGAGDDVYIVGGTSVNVIEVAGEGDDEIQTNLLNLTMAANVERLTYTGTGNFVGYGNASDNIITGGVGNDFLLGGAGADQFIGGAGNDTVSYTDSNVAVSINAKTGVNSGIAAGDTYVGIETIQGSQNHDSFTASEAADQFDGTGGIDTIDYSTSASAVTVSLIAGAVGVGGDAQGDKLSNFETVVGSSFNDRLTAQSTGHTLRGGAGDDVYVIGGTSVNVIEVAGEGDDEIQTNLLNLTMAANVERLTYTGTGNFVGYGNASDNIITGGVGNDFLLGGAGADQFIGGAGNDTVSYTDSNVAVNINAKTGVNSGIAAGDTYVGIETIQGSQNHDSFTASEAADQFDGTGGIDTIDYSTSASAVTVSLIAGAVGVGGDAQGDKLSNFETVVGSSFNDRLTAQSTGHALRGGAGDDVYIVGGTSVNVIEVAGEGDDEIQTNLLNLTMAANVERLTYTGTGNFVGYGNASDNIITGGVGNDFLLGGAGADQFIGGAGNDTVSYADSSAGLTINTQTGVHTGIAAGDTYSSIEVITGSNYSDVFVGDAGVNVFNGGTGMDMLSFSNEGSGITLDLSAPLVGGIAAGDSYTSIEIFQGTAQADTFTGSTAAAENFIGGAGADTLNGLGRGDGAWYLTSSDAVQIDLLAGTASGGDAQGDVLANIDNLIGSQFNDTLTGNAYSNKLEGGAGNDLLYGGDGDDFIYGGTATDTSALGLTPSTSVEADTLYGGNGNDTMRSSGNDAGSVLYGEAGSDSLTVSSGIAYGGDGNDTLTGTGYGYELHGGAGFDTFNMNASGDAYGGEGGDAYVVNSKTMVAIEDTGTTGADTVTLKNIQSVNDVQVIRIDTGAYIFNAADYQSGNLDSGVFLKDWYAGANTIETFFTNNGDSFTLPV</sequence>
<proteinExistence type="predicted"/>
<dbReference type="PROSITE" id="PS00330">
    <property type="entry name" value="HEMOLYSIN_CALCIUM"/>
    <property type="match status" value="1"/>
</dbReference>
<dbReference type="EMBL" id="CP123771">
    <property type="protein sequence ID" value="WGO92164.1"/>
    <property type="molecule type" value="Genomic_DNA"/>
</dbReference>
<keyword evidence="2" id="KW-0964">Secreted</keyword>
<dbReference type="SUPFAM" id="SSF51120">
    <property type="entry name" value="beta-Roll"/>
    <property type="match status" value="10"/>
</dbReference>
<dbReference type="InterPro" id="IPR050557">
    <property type="entry name" value="RTX_toxin/Mannuronan_C5-epim"/>
</dbReference>
<dbReference type="InterPro" id="IPR018511">
    <property type="entry name" value="Hemolysin-typ_Ca-bd_CS"/>
</dbReference>
<dbReference type="InterPro" id="IPR001343">
    <property type="entry name" value="Hemolysn_Ca-bd"/>
</dbReference>
<gene>
    <name evidence="4" type="ORF">QCD61_20995</name>
</gene>
<protein>
    <recommendedName>
        <fullName evidence="6">Hemolysin-type calcium-binding repeat-containing protein</fullName>
    </recommendedName>
</protein>
<accession>A0ABY8PAC4</accession>
<name>A0ABY8PAC4_9PSED</name>